<reference evidence="6" key="1">
    <citation type="submission" date="2022-12" db="EMBL/GenBank/DDBJ databases">
        <title>Draft genome assemblies for two species of Escallonia (Escalloniales).</title>
        <authorList>
            <person name="Chanderbali A."/>
            <person name="Dervinis C."/>
            <person name="Anghel I."/>
            <person name="Soltis D."/>
            <person name="Soltis P."/>
            <person name="Zapata F."/>
        </authorList>
    </citation>
    <scope>NUCLEOTIDE SEQUENCE</scope>
    <source>
        <strain evidence="6">UCBG92.1500</strain>
        <tissue evidence="6">Leaf</tissue>
    </source>
</reference>
<accession>A0AA88RF91</accession>
<keyword evidence="2" id="KW-0378">Hydrolase</keyword>
<evidence type="ECO:0000256" key="3">
    <source>
        <dbReference type="ARBA" id="ARBA00023295"/>
    </source>
</evidence>
<name>A0AA88RF91_9ASTE</name>
<comment type="caution">
    <text evidence="6">The sequence shown here is derived from an EMBL/GenBank/DDBJ whole genome shotgun (WGS) entry which is preliminary data.</text>
</comment>
<dbReference type="EMBL" id="JAVXUO010001250">
    <property type="protein sequence ID" value="KAK2984279.1"/>
    <property type="molecule type" value="Genomic_DNA"/>
</dbReference>
<dbReference type="GO" id="GO:0005975">
    <property type="term" value="P:carbohydrate metabolic process"/>
    <property type="evidence" value="ECO:0007669"/>
    <property type="project" value="InterPro"/>
</dbReference>
<gene>
    <name evidence="6" type="ORF">RJ640_003838</name>
</gene>
<feature type="signal peptide" evidence="5">
    <location>
        <begin position="1"/>
        <end position="18"/>
    </location>
</feature>
<evidence type="ECO:0000313" key="6">
    <source>
        <dbReference type="EMBL" id="KAK2984279.1"/>
    </source>
</evidence>
<evidence type="ECO:0000256" key="2">
    <source>
        <dbReference type="ARBA" id="ARBA00022801"/>
    </source>
</evidence>
<dbReference type="PANTHER" id="PTHR10353:SF137">
    <property type="entry name" value="MYROSINASE 3-RELATED"/>
    <property type="match status" value="1"/>
</dbReference>
<proteinExistence type="inferred from homology"/>
<dbReference type="Pfam" id="PF00232">
    <property type="entry name" value="Glyco_hydro_1"/>
    <property type="match status" value="2"/>
</dbReference>
<evidence type="ECO:0000313" key="7">
    <source>
        <dbReference type="Proteomes" id="UP001187471"/>
    </source>
</evidence>
<evidence type="ECO:0000256" key="4">
    <source>
        <dbReference type="RuleBase" id="RU003690"/>
    </source>
</evidence>
<keyword evidence="7" id="KW-1185">Reference proteome</keyword>
<dbReference type="Gene3D" id="3.20.20.80">
    <property type="entry name" value="Glycosidases"/>
    <property type="match status" value="2"/>
</dbReference>
<dbReference type="GO" id="GO:0008422">
    <property type="term" value="F:beta-glucosidase activity"/>
    <property type="evidence" value="ECO:0007669"/>
    <property type="project" value="TreeGrafter"/>
</dbReference>
<dbReference type="Proteomes" id="UP001187471">
    <property type="component" value="Unassembled WGS sequence"/>
</dbReference>
<dbReference type="InterPro" id="IPR001360">
    <property type="entry name" value="Glyco_hydro_1"/>
</dbReference>
<dbReference type="InterPro" id="IPR017853">
    <property type="entry name" value="GH"/>
</dbReference>
<comment type="similarity">
    <text evidence="1 4">Belongs to the glycosyl hydrolase 1 family.</text>
</comment>
<organism evidence="6 7">
    <name type="scientific">Escallonia rubra</name>
    <dbReference type="NCBI Taxonomy" id="112253"/>
    <lineage>
        <taxon>Eukaryota</taxon>
        <taxon>Viridiplantae</taxon>
        <taxon>Streptophyta</taxon>
        <taxon>Embryophyta</taxon>
        <taxon>Tracheophyta</taxon>
        <taxon>Spermatophyta</taxon>
        <taxon>Magnoliopsida</taxon>
        <taxon>eudicotyledons</taxon>
        <taxon>Gunneridae</taxon>
        <taxon>Pentapetalae</taxon>
        <taxon>asterids</taxon>
        <taxon>campanulids</taxon>
        <taxon>Escalloniales</taxon>
        <taxon>Escalloniaceae</taxon>
        <taxon>Escallonia</taxon>
    </lineage>
</organism>
<evidence type="ECO:0000256" key="1">
    <source>
        <dbReference type="ARBA" id="ARBA00010838"/>
    </source>
</evidence>
<sequence>MAAHLGFLLLFSLFLVNAYSQDCTNYPDTASTKCNCTEGLSRSSFPSGFHFGAGSAAYQVEGAWNLSGKGPNRMANGDNGDVAIDAYHRYPDISLERLKHKPRPKDVFLVSDRRDGSLGSVNIEGINYYNSLIDEILGNGKVEFDYYANLCFMNFGDRVRNWITLNEPWTFAAYGYDSGSMAPGRCSEWLNLNCTGGDSGTEPYLVTHNLILSHLSAVRRYWRDYKPRHEGRIGITLVAQWYEPCNVSNGDAEAADRQMSFFLGWYLGPIVNGVYPDDMIEHVGERLPTFTDEQTQELQHSFDFLGVNYYTAFYVNNTPSDPTKLSYTTDSQALTSGKFPIFPFAKFKLHIFSFHLTHFVILPWLACCNDQRIAQPAGSSTWLNVYPIGLKKLLLNITDTYGDLPIIITENGNRNDLKTCPFFVYMCQRAHMLFDLVLHVNLSIIWLD</sequence>
<evidence type="ECO:0000256" key="5">
    <source>
        <dbReference type="SAM" id="SignalP"/>
    </source>
</evidence>
<dbReference type="InterPro" id="IPR033132">
    <property type="entry name" value="GH_1_N_CS"/>
</dbReference>
<dbReference type="PROSITE" id="PS00653">
    <property type="entry name" value="GLYCOSYL_HYDROL_F1_2"/>
    <property type="match status" value="1"/>
</dbReference>
<dbReference type="PANTHER" id="PTHR10353">
    <property type="entry name" value="GLYCOSYL HYDROLASE"/>
    <property type="match status" value="1"/>
</dbReference>
<keyword evidence="5" id="KW-0732">Signal</keyword>
<dbReference type="SUPFAM" id="SSF51445">
    <property type="entry name" value="(Trans)glycosidases"/>
    <property type="match status" value="1"/>
</dbReference>
<keyword evidence="3" id="KW-0326">Glycosidase</keyword>
<protein>
    <submittedName>
        <fullName evidence="6">Uncharacterized protein</fullName>
    </submittedName>
</protein>
<feature type="chain" id="PRO_5041686627" evidence="5">
    <location>
        <begin position="19"/>
        <end position="448"/>
    </location>
</feature>
<dbReference type="AlphaFoldDB" id="A0AA88RF91"/>